<keyword evidence="1" id="KW-0812">Transmembrane</keyword>
<organism evidence="1 2">
    <name type="scientific">Acipenser ruthenus</name>
    <name type="common">Sterlet sturgeon</name>
    <dbReference type="NCBI Taxonomy" id="7906"/>
    <lineage>
        <taxon>Eukaryota</taxon>
        <taxon>Metazoa</taxon>
        <taxon>Chordata</taxon>
        <taxon>Craniata</taxon>
        <taxon>Vertebrata</taxon>
        <taxon>Euteleostomi</taxon>
        <taxon>Actinopterygii</taxon>
        <taxon>Chondrostei</taxon>
        <taxon>Acipenseriformes</taxon>
        <taxon>Acipenseridae</taxon>
        <taxon>Acipenser</taxon>
    </lineage>
</organism>
<gene>
    <name evidence="1" type="ORF">EOD39_19776</name>
</gene>
<keyword evidence="2" id="KW-1185">Reference proteome</keyword>
<dbReference type="EMBL" id="SCEB01005678">
    <property type="protein sequence ID" value="RXM92770.1"/>
    <property type="molecule type" value="Genomic_DNA"/>
</dbReference>
<reference evidence="1 2" key="1">
    <citation type="submission" date="2019-01" db="EMBL/GenBank/DDBJ databases">
        <title>Draft Genome and Complete Hox-Cluster Characterization of the Sterlet Sturgeon (Acipenser ruthenus).</title>
        <authorList>
            <person name="Wei Q."/>
        </authorList>
    </citation>
    <scope>NUCLEOTIDE SEQUENCE [LARGE SCALE GENOMIC DNA]</scope>
    <source>
        <strain evidence="1">WHYD16114868_AA</strain>
        <tissue evidence="1">Blood</tissue>
    </source>
</reference>
<comment type="caution">
    <text evidence="1">The sequence shown here is derived from an EMBL/GenBank/DDBJ whole genome shotgun (WGS) entry which is preliminary data.</text>
</comment>
<name>A0A444UX64_ACIRT</name>
<dbReference type="AlphaFoldDB" id="A0A444UX64"/>
<evidence type="ECO:0000313" key="1">
    <source>
        <dbReference type="EMBL" id="RXM92770.1"/>
    </source>
</evidence>
<dbReference type="Proteomes" id="UP000289886">
    <property type="component" value="Unassembled WGS sequence"/>
</dbReference>
<evidence type="ECO:0000313" key="2">
    <source>
        <dbReference type="Proteomes" id="UP000289886"/>
    </source>
</evidence>
<protein>
    <submittedName>
        <fullName evidence="1">Transmembrane protein 131</fullName>
    </submittedName>
</protein>
<keyword evidence="1" id="KW-0472">Membrane</keyword>
<accession>A0A444UX64</accession>
<sequence>MKSQLLYKHVIHGWARSAKGLLEVTALLKGVLQASSFIQSDTILEVLRFGDGSLLPTESDIGLNSYHQKSCGIAAMRSSQMSDETFVQLNKGARNPPTGIEGIRFLEGARNPPTGIEGIRFLEGARNPPTGIEGIRFLEGARHSTGIEGIRFLEGARNPTTGIEGIRFLEGARNPTLTAYYSYSKKRRQVCQNAQKHRREQEFENK</sequence>
<proteinExistence type="predicted"/>